<feature type="transmembrane region" description="Helical" evidence="1">
    <location>
        <begin position="44"/>
        <end position="62"/>
    </location>
</feature>
<reference evidence="2 3" key="1">
    <citation type="submission" date="2018-11" db="EMBL/GenBank/DDBJ databases">
        <authorList>
            <person name="Jang G.I."/>
            <person name="Hwang C.Y."/>
        </authorList>
    </citation>
    <scope>NUCLEOTIDE SEQUENCE [LARGE SCALE GENOMIC DNA]</scope>
    <source>
        <strain evidence="2 3">SSM26</strain>
    </source>
</reference>
<keyword evidence="1" id="KW-1133">Transmembrane helix</keyword>
<evidence type="ECO:0000256" key="1">
    <source>
        <dbReference type="SAM" id="Phobius"/>
    </source>
</evidence>
<organism evidence="2 3">
    <name type="scientific">Pseudomonas neustonica</name>
    <dbReference type="NCBI Taxonomy" id="2487346"/>
    <lineage>
        <taxon>Bacteria</taxon>
        <taxon>Pseudomonadati</taxon>
        <taxon>Pseudomonadota</taxon>
        <taxon>Gammaproteobacteria</taxon>
        <taxon>Pseudomonadales</taxon>
        <taxon>Pseudomonadaceae</taxon>
        <taxon>Pseudomonas</taxon>
    </lineage>
</organism>
<name>A0ABX9XCV2_9PSED</name>
<feature type="transmembrane region" description="Helical" evidence="1">
    <location>
        <begin position="68"/>
        <end position="83"/>
    </location>
</feature>
<sequence length="139" mass="15254">MSTQAVYSPNQAAAAAFLGGPLAGLYFLKHNFRALQRTEQEQLTVRYGGIFMVAMMAILPFIPESVPGLPFAVAFVVVSRMLVEKYQFSKQDIIDAPELEFQSNWLVLGVSLLCMVIFLAVSFAVIFALISAGIIPAEY</sequence>
<accession>A0ABX9XCV2</accession>
<evidence type="ECO:0000313" key="3">
    <source>
        <dbReference type="Proteomes" id="UP000275199"/>
    </source>
</evidence>
<proteinExistence type="predicted"/>
<evidence type="ECO:0000313" key="2">
    <source>
        <dbReference type="EMBL" id="ROZ80645.1"/>
    </source>
</evidence>
<comment type="caution">
    <text evidence="2">The sequence shown here is derived from an EMBL/GenBank/DDBJ whole genome shotgun (WGS) entry which is preliminary data.</text>
</comment>
<keyword evidence="3" id="KW-1185">Reference proteome</keyword>
<keyword evidence="1" id="KW-0812">Transmembrane</keyword>
<gene>
    <name evidence="2" type="ORF">EF096_19195</name>
</gene>
<dbReference type="Proteomes" id="UP000275199">
    <property type="component" value="Unassembled WGS sequence"/>
</dbReference>
<dbReference type="RefSeq" id="WP_123891346.1">
    <property type="nucleotide sequence ID" value="NZ_RKKU01000040.1"/>
</dbReference>
<feature type="transmembrane region" description="Helical" evidence="1">
    <location>
        <begin position="104"/>
        <end position="135"/>
    </location>
</feature>
<feature type="transmembrane region" description="Helical" evidence="1">
    <location>
        <begin position="12"/>
        <end position="32"/>
    </location>
</feature>
<keyword evidence="1" id="KW-0472">Membrane</keyword>
<protein>
    <submittedName>
        <fullName evidence="2">Uncharacterized protein</fullName>
    </submittedName>
</protein>
<dbReference type="EMBL" id="RKKU01000040">
    <property type="protein sequence ID" value="ROZ80645.1"/>
    <property type="molecule type" value="Genomic_DNA"/>
</dbReference>